<dbReference type="SUPFAM" id="SSF51161">
    <property type="entry name" value="Trimeric LpxA-like enzymes"/>
    <property type="match status" value="1"/>
</dbReference>
<dbReference type="PANTHER" id="PTHR23416:SF78">
    <property type="entry name" value="LIPOPOLYSACCHARIDE BIOSYNTHESIS O-ACETYL TRANSFERASE WBBJ-RELATED"/>
    <property type="match status" value="1"/>
</dbReference>
<dbReference type="InterPro" id="IPR051159">
    <property type="entry name" value="Hexapeptide_acetyltransf"/>
</dbReference>
<dbReference type="Gene3D" id="2.160.10.10">
    <property type="entry name" value="Hexapeptide repeat proteins"/>
    <property type="match status" value="2"/>
</dbReference>
<sequence>MKSWSLDRPGIHPSARIHAEELALAPDVIIGAGTVLIGDRIDIGAGTVIGPGCDLRASHIRIGPESEFSGHVQVLVAEAFLVGAAARIENGVRITCRSFTAGNLLYFGEGSQVGYGGTTASTAVVTIGSRVTVGQWSILNANLPITIGNDVGTGSYLAIWTHGYHFGHGPLDGFEPSYAPVTVEDNVWLGFQITILPGVSVGRHTMVAAGAVVASSLPERVMAGGVPAKVKKSIAARKLTPDEAMAAVISVVERWALELDWKGHQASRRDGKPVWMAESRTPEVTPPERMQVTVQTCEQPVDLPSGPWHHAVVFVDGLPEGFDQECGISFFDVRAGLMGGPRTRLSEDLRNELRRNAMPCGDTHTFTSVEPEPFRRLSKFEDLHDLPHGLGARSEEVADGAA</sequence>
<dbReference type="CDD" id="cd04647">
    <property type="entry name" value="LbH_MAT_like"/>
    <property type="match status" value="1"/>
</dbReference>
<evidence type="ECO:0008006" key="3">
    <source>
        <dbReference type="Google" id="ProtNLM"/>
    </source>
</evidence>
<evidence type="ECO:0000313" key="2">
    <source>
        <dbReference type="Proteomes" id="UP001499990"/>
    </source>
</evidence>
<protein>
    <recommendedName>
        <fullName evidence="3">Acyltransferase</fullName>
    </recommendedName>
</protein>
<name>A0ABP6SKY3_9ACTN</name>
<gene>
    <name evidence="1" type="ORF">GCM10020367_63010</name>
</gene>
<evidence type="ECO:0000313" key="1">
    <source>
        <dbReference type="EMBL" id="GAA3379447.1"/>
    </source>
</evidence>
<keyword evidence="2" id="KW-1185">Reference proteome</keyword>
<proteinExistence type="predicted"/>
<dbReference type="Proteomes" id="UP001499990">
    <property type="component" value="Unassembled WGS sequence"/>
</dbReference>
<reference evidence="2" key="1">
    <citation type="journal article" date="2019" name="Int. J. Syst. Evol. Microbiol.">
        <title>The Global Catalogue of Microorganisms (GCM) 10K type strain sequencing project: providing services to taxonomists for standard genome sequencing and annotation.</title>
        <authorList>
            <consortium name="The Broad Institute Genomics Platform"/>
            <consortium name="The Broad Institute Genome Sequencing Center for Infectious Disease"/>
            <person name="Wu L."/>
            <person name="Ma J."/>
        </authorList>
    </citation>
    <scope>NUCLEOTIDE SEQUENCE [LARGE SCALE GENOMIC DNA]</scope>
    <source>
        <strain evidence="2">JCM 9651</strain>
    </source>
</reference>
<organism evidence="1 2">
    <name type="scientific">Streptomyces sannanensis</name>
    <dbReference type="NCBI Taxonomy" id="285536"/>
    <lineage>
        <taxon>Bacteria</taxon>
        <taxon>Bacillati</taxon>
        <taxon>Actinomycetota</taxon>
        <taxon>Actinomycetes</taxon>
        <taxon>Kitasatosporales</taxon>
        <taxon>Streptomycetaceae</taxon>
        <taxon>Streptomyces</taxon>
    </lineage>
</organism>
<dbReference type="InterPro" id="IPR011004">
    <property type="entry name" value="Trimer_LpxA-like_sf"/>
</dbReference>
<dbReference type="InterPro" id="IPR001451">
    <property type="entry name" value="Hexapep"/>
</dbReference>
<dbReference type="PANTHER" id="PTHR23416">
    <property type="entry name" value="SIALIC ACID SYNTHASE-RELATED"/>
    <property type="match status" value="1"/>
</dbReference>
<dbReference type="EMBL" id="BAAAYL010000001">
    <property type="protein sequence ID" value="GAA3379447.1"/>
    <property type="molecule type" value="Genomic_DNA"/>
</dbReference>
<dbReference type="Pfam" id="PF14602">
    <property type="entry name" value="Hexapep_2"/>
    <property type="match status" value="1"/>
</dbReference>
<accession>A0ABP6SKY3</accession>
<comment type="caution">
    <text evidence="1">The sequence shown here is derived from an EMBL/GenBank/DDBJ whole genome shotgun (WGS) entry which is preliminary data.</text>
</comment>